<protein>
    <submittedName>
        <fullName evidence="1">Uncharacterized protein</fullName>
    </submittedName>
</protein>
<gene>
    <name evidence="1" type="ORF">E3U43_009395</name>
</gene>
<comment type="caution">
    <text evidence="1">The sequence shown here is derived from an EMBL/GenBank/DDBJ whole genome shotgun (WGS) entry which is preliminary data.</text>
</comment>
<dbReference type="Proteomes" id="UP000793456">
    <property type="component" value="Chromosome XXI"/>
</dbReference>
<proteinExistence type="predicted"/>
<organism evidence="1 2">
    <name type="scientific">Larimichthys crocea</name>
    <name type="common">Large yellow croaker</name>
    <name type="synonym">Pseudosciaena crocea</name>
    <dbReference type="NCBI Taxonomy" id="215358"/>
    <lineage>
        <taxon>Eukaryota</taxon>
        <taxon>Metazoa</taxon>
        <taxon>Chordata</taxon>
        <taxon>Craniata</taxon>
        <taxon>Vertebrata</taxon>
        <taxon>Euteleostomi</taxon>
        <taxon>Actinopterygii</taxon>
        <taxon>Neopterygii</taxon>
        <taxon>Teleostei</taxon>
        <taxon>Neoteleostei</taxon>
        <taxon>Acanthomorphata</taxon>
        <taxon>Eupercaria</taxon>
        <taxon>Sciaenidae</taxon>
        <taxon>Larimichthys</taxon>
    </lineage>
</organism>
<sequence length="124" mass="13935">MILSTAITCVLPQRGEVTFLKLFPAQRLDTVPQFSRRRIRSTQQQLPRAHRPAVSLSHGRKQTNKQTNKQLFTLTGNVFSTPPDDGCEPSTDESKHDFKFDLSWISATKNCCSCVSKSKNVSPL</sequence>
<reference evidence="1" key="1">
    <citation type="submission" date="2018-11" db="EMBL/GenBank/DDBJ databases">
        <title>The sequence and de novo assembly of Larimichthys crocea genome using PacBio and Hi-C technologies.</title>
        <authorList>
            <person name="Xu P."/>
            <person name="Chen B."/>
            <person name="Zhou Z."/>
            <person name="Ke Q."/>
            <person name="Wu Y."/>
            <person name="Bai H."/>
            <person name="Pu F."/>
        </authorList>
    </citation>
    <scope>NUCLEOTIDE SEQUENCE</scope>
    <source>
        <tissue evidence="1">Muscle</tissue>
    </source>
</reference>
<evidence type="ECO:0000313" key="2">
    <source>
        <dbReference type="Proteomes" id="UP000793456"/>
    </source>
</evidence>
<accession>A0ACD3QCJ1</accession>
<dbReference type="EMBL" id="CM011694">
    <property type="protein sequence ID" value="TMS04238.1"/>
    <property type="molecule type" value="Genomic_DNA"/>
</dbReference>
<name>A0ACD3QCJ1_LARCR</name>
<keyword evidence="2" id="KW-1185">Reference proteome</keyword>
<evidence type="ECO:0000313" key="1">
    <source>
        <dbReference type="EMBL" id="TMS04238.1"/>
    </source>
</evidence>